<dbReference type="EMBL" id="CP060789">
    <property type="protein sequence ID" value="QNP56370.1"/>
    <property type="molecule type" value="Genomic_DNA"/>
</dbReference>
<name>A0A7H0H754_9ACTN</name>
<proteinExistence type="predicted"/>
<reference evidence="1 2" key="1">
    <citation type="submission" date="2020-08" db="EMBL/GenBank/DDBJ databases">
        <title>Genome sequence of Tessaracoccus defluvii JCM 17540T.</title>
        <authorList>
            <person name="Hyun D.-W."/>
            <person name="Bae J.-W."/>
        </authorList>
    </citation>
    <scope>NUCLEOTIDE SEQUENCE [LARGE SCALE GENOMIC DNA]</scope>
    <source>
        <strain evidence="1 2">JCM 17540</strain>
    </source>
</reference>
<organism evidence="1 2">
    <name type="scientific">Tessaracoccus defluvii</name>
    <dbReference type="NCBI Taxonomy" id="1285901"/>
    <lineage>
        <taxon>Bacteria</taxon>
        <taxon>Bacillati</taxon>
        <taxon>Actinomycetota</taxon>
        <taxon>Actinomycetes</taxon>
        <taxon>Propionibacteriales</taxon>
        <taxon>Propionibacteriaceae</taxon>
        <taxon>Tessaracoccus</taxon>
    </lineage>
</organism>
<keyword evidence="2" id="KW-1185">Reference proteome</keyword>
<evidence type="ECO:0000313" key="1">
    <source>
        <dbReference type="EMBL" id="QNP56370.1"/>
    </source>
</evidence>
<gene>
    <name evidence="1" type="ORF">H9L22_02605</name>
</gene>
<protein>
    <submittedName>
        <fullName evidence="1">Uncharacterized protein</fullName>
    </submittedName>
</protein>
<sequence>MGRKVITKATVNEMLEAGQREYQLTDSDIVTALGKEYAQERGLRLIPAGSAPAAAAASTAAAQAGAEATAAEIRSRIVEALGYEPEGLDGAIRRGLQ</sequence>
<accession>A0A7H0H754</accession>
<dbReference type="KEGG" id="tdf:H9L22_02605"/>
<dbReference type="AlphaFoldDB" id="A0A7H0H754"/>
<evidence type="ECO:0000313" key="2">
    <source>
        <dbReference type="Proteomes" id="UP000516117"/>
    </source>
</evidence>
<dbReference type="RefSeq" id="WP_187721479.1">
    <property type="nucleotide sequence ID" value="NZ_BAABBL010000001.1"/>
</dbReference>
<dbReference type="Proteomes" id="UP000516117">
    <property type="component" value="Chromosome"/>
</dbReference>